<dbReference type="PATRIC" id="fig|1042209.11.peg.181"/>
<dbReference type="OrthoDB" id="8565485at2"/>
<dbReference type="EMBL" id="AFOY02000032">
    <property type="protein sequence ID" value="EXF90918.1"/>
    <property type="molecule type" value="Genomic_DNA"/>
</dbReference>
<comment type="caution">
    <text evidence="2">The sequence shown here is derived from an EMBL/GenBank/DDBJ whole genome shotgun (WGS) entry which is preliminary data.</text>
</comment>
<geneLocation type="plasmid" evidence="2">
    <name>unnamed1</name>
</geneLocation>
<dbReference type="HOGENOM" id="CLU_076837_1_0_6"/>
<dbReference type="Proteomes" id="UP000022611">
    <property type="component" value="Unassembled WGS sequence"/>
</dbReference>
<sequence length="290" mass="30554">MANHQTFTAVIALALVAAGNPLLANANGKLSMSVMALAKQCAPNVAPETVGYLVSHESRNNPFAVHVNGVPWSKQPKTETFEDAKGVVEKLAREGASFDTGYGQIWSGNLAALGVSAVDMLEPCKNLAALDRILSDCYRAAVVTNQDGQAALRNALSCYNTGNQRDGYTNGYVGKVLAVAQANNTMKVPALRVDGVESEGGQVGSSVGQENALPAENARLGRSDGFDDSTPDGFANSTQDGFEVMARQHDGAPNEGLSHPAKTIRGNVQQEEINTDMDSEVGRKEMASTL</sequence>
<protein>
    <submittedName>
        <fullName evidence="2">Uncharacterized protein</fullName>
    </submittedName>
</protein>
<organism evidence="2 3">
    <name type="scientific">Pseudomonas fluorescens HK44</name>
    <dbReference type="NCBI Taxonomy" id="1042209"/>
    <lineage>
        <taxon>Bacteria</taxon>
        <taxon>Pseudomonadati</taxon>
        <taxon>Pseudomonadota</taxon>
        <taxon>Gammaproteobacteria</taxon>
        <taxon>Pseudomonadales</taxon>
        <taxon>Pseudomonadaceae</taxon>
        <taxon>Pseudomonas</taxon>
    </lineage>
</organism>
<dbReference type="SUPFAM" id="SSF53955">
    <property type="entry name" value="Lysozyme-like"/>
    <property type="match status" value="1"/>
</dbReference>
<evidence type="ECO:0000256" key="1">
    <source>
        <dbReference type="SAM" id="SignalP"/>
    </source>
</evidence>
<evidence type="ECO:0000313" key="2">
    <source>
        <dbReference type="EMBL" id="EXF90918.1"/>
    </source>
</evidence>
<dbReference type="eggNOG" id="COG0741">
    <property type="taxonomic scope" value="Bacteria"/>
</dbReference>
<keyword evidence="1" id="KW-0732">Signal</keyword>
<feature type="signal peptide" evidence="1">
    <location>
        <begin position="1"/>
        <end position="26"/>
    </location>
</feature>
<dbReference type="RefSeq" id="WP_019692586.1">
    <property type="nucleotide sequence ID" value="NZ_AFOY02000032.1"/>
</dbReference>
<proteinExistence type="predicted"/>
<evidence type="ECO:0000313" key="3">
    <source>
        <dbReference type="Proteomes" id="UP000022611"/>
    </source>
</evidence>
<dbReference type="AlphaFoldDB" id="A0A010SHY3"/>
<accession>A0A010SHY3</accession>
<name>A0A010SHY3_PSEFL</name>
<dbReference type="CDD" id="cd16892">
    <property type="entry name" value="LT_VirB1-like"/>
    <property type="match status" value="1"/>
</dbReference>
<dbReference type="InterPro" id="IPR023346">
    <property type="entry name" value="Lysozyme-like_dom_sf"/>
</dbReference>
<keyword evidence="2" id="KW-0614">Plasmid</keyword>
<reference evidence="2 3" key="1">
    <citation type="journal article" date="2011" name="J. Bacteriol.">
        <title>Draft genome sequence of the polycyclic aromatic hydrocarbon-degrading, genetically engineered bioluminescent bioreporter Pseudomonas fluorescens HK44.</title>
        <authorList>
            <person name="Chauhan A."/>
            <person name="Layton A.C."/>
            <person name="Williams D.E."/>
            <person name="Smartt A.E."/>
            <person name="Ripp S."/>
            <person name="Karpinets T.V."/>
            <person name="Brown S.D."/>
            <person name="Sayler G.S."/>
        </authorList>
    </citation>
    <scope>NUCLEOTIDE SEQUENCE [LARGE SCALE GENOMIC DNA]</scope>
    <source>
        <strain evidence="2 3">HK44</strain>
        <plasmid evidence="2">unnamed1</plasmid>
    </source>
</reference>
<feature type="chain" id="PRO_5001457905" evidence="1">
    <location>
        <begin position="27"/>
        <end position="290"/>
    </location>
</feature>
<gene>
    <name evidence="2" type="ORF">HK44_029995</name>
</gene>